<reference evidence="3" key="1">
    <citation type="submission" date="2016-10" db="EMBL/GenBank/DDBJ databases">
        <authorList>
            <person name="Varghese N."/>
            <person name="Submissions S."/>
        </authorList>
    </citation>
    <scope>NUCLEOTIDE SEQUENCE [LARGE SCALE GENOMIC DNA]</scope>
    <source>
        <strain evidence="3">CGMCC 4.3530</strain>
    </source>
</reference>
<dbReference type="OrthoDB" id="4570646at2"/>
<dbReference type="RefSeq" id="WP_093271345.1">
    <property type="nucleotide sequence ID" value="NZ_FNOK01000033.1"/>
</dbReference>
<dbReference type="InterPro" id="IPR007278">
    <property type="entry name" value="DUF397"/>
</dbReference>
<feature type="domain" description="DUF397" evidence="1">
    <location>
        <begin position="12"/>
        <end position="65"/>
    </location>
</feature>
<protein>
    <recommendedName>
        <fullName evidence="1">DUF397 domain-containing protein</fullName>
    </recommendedName>
</protein>
<proteinExistence type="predicted"/>
<evidence type="ECO:0000313" key="3">
    <source>
        <dbReference type="Proteomes" id="UP000199529"/>
    </source>
</evidence>
<dbReference type="EMBL" id="FNOK01000033">
    <property type="protein sequence ID" value="SDY70289.1"/>
    <property type="molecule type" value="Genomic_DNA"/>
</dbReference>
<organism evidence="2 3">
    <name type="scientific">Saccharopolyspora shandongensis</name>
    <dbReference type="NCBI Taxonomy" id="418495"/>
    <lineage>
        <taxon>Bacteria</taxon>
        <taxon>Bacillati</taxon>
        <taxon>Actinomycetota</taxon>
        <taxon>Actinomycetes</taxon>
        <taxon>Pseudonocardiales</taxon>
        <taxon>Pseudonocardiaceae</taxon>
        <taxon>Saccharopolyspora</taxon>
    </lineage>
</organism>
<gene>
    <name evidence="2" type="ORF">SAMN05216215_10337</name>
</gene>
<name>A0A1H3M230_9PSEU</name>
<keyword evidence="3" id="KW-1185">Reference proteome</keyword>
<sequence length="73" mass="7844">MASTDTDWTQVEFTKSSYSGTDQGNCVELAALAGIVGLRDSKLGTASPVLEFTERQFHGFLAGVKAEAFDGRR</sequence>
<evidence type="ECO:0000313" key="2">
    <source>
        <dbReference type="EMBL" id="SDY70289.1"/>
    </source>
</evidence>
<accession>A0A1H3M230</accession>
<dbReference type="AlphaFoldDB" id="A0A1H3M230"/>
<evidence type="ECO:0000259" key="1">
    <source>
        <dbReference type="Pfam" id="PF04149"/>
    </source>
</evidence>
<dbReference type="Pfam" id="PF04149">
    <property type="entry name" value="DUF397"/>
    <property type="match status" value="1"/>
</dbReference>
<dbReference type="Proteomes" id="UP000199529">
    <property type="component" value="Unassembled WGS sequence"/>
</dbReference>